<dbReference type="InterPro" id="IPR014710">
    <property type="entry name" value="RmlC-like_jellyroll"/>
</dbReference>
<dbReference type="PANTHER" id="PTHR37694">
    <property type="entry name" value="SLR8022 PROTEIN"/>
    <property type="match status" value="1"/>
</dbReference>
<dbReference type="PANTHER" id="PTHR37694:SF1">
    <property type="entry name" value="SLR8022 PROTEIN"/>
    <property type="match status" value="1"/>
</dbReference>
<dbReference type="Pfam" id="PF07883">
    <property type="entry name" value="Cupin_2"/>
    <property type="match status" value="1"/>
</dbReference>
<comment type="caution">
    <text evidence="2">The sequence shown here is derived from an EMBL/GenBank/DDBJ whole genome shotgun (WGS) entry which is preliminary data.</text>
</comment>
<reference evidence="2" key="1">
    <citation type="journal article" date="2020" name="mSystems">
        <title>Genome- and Community-Level Interaction Insights into Carbon Utilization and Element Cycling Functions of Hydrothermarchaeota in Hydrothermal Sediment.</title>
        <authorList>
            <person name="Zhou Z."/>
            <person name="Liu Y."/>
            <person name="Xu W."/>
            <person name="Pan J."/>
            <person name="Luo Z.H."/>
            <person name="Li M."/>
        </authorList>
    </citation>
    <scope>NUCLEOTIDE SEQUENCE [LARGE SCALE GENOMIC DNA]</scope>
    <source>
        <strain evidence="2">SpSt-468</strain>
    </source>
</reference>
<name>A0A7C3F2K5_9CREN</name>
<gene>
    <name evidence="2" type="ORF">ENS19_06805</name>
</gene>
<dbReference type="InterPro" id="IPR013096">
    <property type="entry name" value="Cupin_2"/>
</dbReference>
<sequence>MHNIDEVKGDGFSGVFRVAEIVNYQSGAVVSKTIIDKDAGTVTVFAFDQGQKLSEHTVPYEALVTVVEGEGAISISRKRHVLSQGDSIVMPANKPHAVFAAKRFKMMLTMIKGE</sequence>
<evidence type="ECO:0000259" key="1">
    <source>
        <dbReference type="Pfam" id="PF07883"/>
    </source>
</evidence>
<dbReference type="SUPFAM" id="SSF51182">
    <property type="entry name" value="RmlC-like cupins"/>
    <property type="match status" value="1"/>
</dbReference>
<dbReference type="Gene3D" id="2.60.120.10">
    <property type="entry name" value="Jelly Rolls"/>
    <property type="match status" value="1"/>
</dbReference>
<dbReference type="CDD" id="cd02230">
    <property type="entry name" value="cupin_HP0902-like"/>
    <property type="match status" value="1"/>
</dbReference>
<dbReference type="InterPro" id="IPR011051">
    <property type="entry name" value="RmlC_Cupin_sf"/>
</dbReference>
<proteinExistence type="predicted"/>
<dbReference type="EMBL" id="DSTX01000011">
    <property type="protein sequence ID" value="HFK20968.1"/>
    <property type="molecule type" value="Genomic_DNA"/>
</dbReference>
<feature type="domain" description="Cupin type-2" evidence="1">
    <location>
        <begin position="45"/>
        <end position="109"/>
    </location>
</feature>
<protein>
    <submittedName>
        <fullName evidence="2">Cupin domain-containing protein</fullName>
    </submittedName>
</protein>
<accession>A0A7C3F2K5</accession>
<dbReference type="AlphaFoldDB" id="A0A7C3F2K5"/>
<organism evidence="2">
    <name type="scientific">Candidatus Methanomethylicus mesodigestus</name>
    <dbReference type="NCBI Taxonomy" id="1867258"/>
    <lineage>
        <taxon>Archaea</taxon>
        <taxon>Thermoproteota</taxon>
        <taxon>Methanosuratincolia</taxon>
        <taxon>Candidatus Methanomethylicales</taxon>
        <taxon>Candidatus Methanomethylicaceae</taxon>
        <taxon>Candidatus Methanomethylicus</taxon>
    </lineage>
</organism>
<evidence type="ECO:0000313" key="2">
    <source>
        <dbReference type="EMBL" id="HFK20968.1"/>
    </source>
</evidence>